<dbReference type="PANTHER" id="PTHR43569">
    <property type="entry name" value="AMIDOHYDROLASE"/>
    <property type="match status" value="1"/>
</dbReference>
<evidence type="ECO:0000256" key="1">
    <source>
        <dbReference type="SAM" id="MobiDB-lite"/>
    </source>
</evidence>
<gene>
    <name evidence="2" type="ORF">CPB84DRAFT_1848455</name>
</gene>
<dbReference type="InterPro" id="IPR052350">
    <property type="entry name" value="Metallo-dep_Lactonases"/>
</dbReference>
<dbReference type="SUPFAM" id="SSF51556">
    <property type="entry name" value="Metallo-dependent hydrolases"/>
    <property type="match status" value="1"/>
</dbReference>
<reference evidence="2" key="1">
    <citation type="submission" date="2020-11" db="EMBL/GenBank/DDBJ databases">
        <authorList>
            <consortium name="DOE Joint Genome Institute"/>
            <person name="Ahrendt S."/>
            <person name="Riley R."/>
            <person name="Andreopoulos W."/>
            <person name="LaButti K."/>
            <person name="Pangilinan J."/>
            <person name="Ruiz-duenas F.J."/>
            <person name="Barrasa J.M."/>
            <person name="Sanchez-Garcia M."/>
            <person name="Camarero S."/>
            <person name="Miyauchi S."/>
            <person name="Serrano A."/>
            <person name="Linde D."/>
            <person name="Babiker R."/>
            <person name="Drula E."/>
            <person name="Ayuso-Fernandez I."/>
            <person name="Pacheco R."/>
            <person name="Padilla G."/>
            <person name="Ferreira P."/>
            <person name="Barriuso J."/>
            <person name="Kellner H."/>
            <person name="Castanera R."/>
            <person name="Alfaro M."/>
            <person name="Ramirez L."/>
            <person name="Pisabarro A.G."/>
            <person name="Kuo A."/>
            <person name="Tritt A."/>
            <person name="Lipzen A."/>
            <person name="He G."/>
            <person name="Yan M."/>
            <person name="Ng V."/>
            <person name="Cullen D."/>
            <person name="Martin F."/>
            <person name="Rosso M.-N."/>
            <person name="Henrissat B."/>
            <person name="Hibbett D."/>
            <person name="Martinez A.T."/>
            <person name="Grigoriev I.V."/>
        </authorList>
    </citation>
    <scope>NUCLEOTIDE SEQUENCE</scope>
    <source>
        <strain evidence="2">AH 44721</strain>
    </source>
</reference>
<dbReference type="InterPro" id="IPR032466">
    <property type="entry name" value="Metal_Hydrolase"/>
</dbReference>
<protein>
    <recommendedName>
        <fullName evidence="4">Amidohydrolase-related domain-containing protein</fullName>
    </recommendedName>
</protein>
<name>A0A9P5TKV0_GYMJU</name>
<dbReference type="GO" id="GO:0016787">
    <property type="term" value="F:hydrolase activity"/>
    <property type="evidence" value="ECO:0007669"/>
    <property type="project" value="InterPro"/>
</dbReference>
<evidence type="ECO:0008006" key="4">
    <source>
        <dbReference type="Google" id="ProtNLM"/>
    </source>
</evidence>
<dbReference type="AlphaFoldDB" id="A0A9P5TKV0"/>
<feature type="region of interest" description="Disordered" evidence="1">
    <location>
        <begin position="1"/>
        <end position="35"/>
    </location>
</feature>
<dbReference type="Gene3D" id="3.20.20.140">
    <property type="entry name" value="Metal-dependent hydrolases"/>
    <property type="match status" value="1"/>
</dbReference>
<dbReference type="EMBL" id="JADNYJ010000063">
    <property type="protein sequence ID" value="KAF8894957.1"/>
    <property type="molecule type" value="Genomic_DNA"/>
</dbReference>
<organism evidence="2 3">
    <name type="scientific">Gymnopilus junonius</name>
    <name type="common">Spectacular rustgill mushroom</name>
    <name type="synonym">Gymnopilus spectabilis subsp. junonius</name>
    <dbReference type="NCBI Taxonomy" id="109634"/>
    <lineage>
        <taxon>Eukaryota</taxon>
        <taxon>Fungi</taxon>
        <taxon>Dikarya</taxon>
        <taxon>Basidiomycota</taxon>
        <taxon>Agaricomycotina</taxon>
        <taxon>Agaricomycetes</taxon>
        <taxon>Agaricomycetidae</taxon>
        <taxon>Agaricales</taxon>
        <taxon>Agaricineae</taxon>
        <taxon>Hymenogastraceae</taxon>
        <taxon>Gymnopilus</taxon>
    </lineage>
</organism>
<proteinExistence type="predicted"/>
<sequence>MPPRKFPKDLPKLPLSAFTPPNTGTQESFPLPPSPNSLHPTRVIDSNVVSKDANYTQWKKEAGQALASKIRGIVLSLPGAELENALKSNVATSQIISYSLSFSLEKPDPAIESLISSATAPTSLSTIFGGDAPGAVDGLRWALKFGRPVDIDIQATLSDSLLEGFEDLIAKASADLETVPPIVLANILPPPHDLDLPIVKLMNHPTYLAFQSQVAALSLIPQVYVKFLPPAWDAPTPQTPFPGSPIEAADTQQIKEWKRRIKMYLAPVVEAFGYQRILFGSSPSSSSKGPSNVADWYEIARESLAELGLEQDLIDAVFAGNAEKVYGKE</sequence>
<feature type="compositionally biased region" description="Polar residues" evidence="1">
    <location>
        <begin position="19"/>
        <end position="28"/>
    </location>
</feature>
<evidence type="ECO:0000313" key="3">
    <source>
        <dbReference type="Proteomes" id="UP000724874"/>
    </source>
</evidence>
<comment type="caution">
    <text evidence="2">The sequence shown here is derived from an EMBL/GenBank/DDBJ whole genome shotgun (WGS) entry which is preliminary data.</text>
</comment>
<accession>A0A9P5TKV0</accession>
<dbReference type="OrthoDB" id="2135488at2759"/>
<evidence type="ECO:0000313" key="2">
    <source>
        <dbReference type="EMBL" id="KAF8894957.1"/>
    </source>
</evidence>
<feature type="compositionally biased region" description="Basic and acidic residues" evidence="1">
    <location>
        <begin position="1"/>
        <end position="11"/>
    </location>
</feature>
<dbReference type="Proteomes" id="UP000724874">
    <property type="component" value="Unassembled WGS sequence"/>
</dbReference>
<dbReference type="PANTHER" id="PTHR43569:SF2">
    <property type="entry name" value="AMIDOHYDROLASE-RELATED DOMAIN-CONTAINING PROTEIN"/>
    <property type="match status" value="1"/>
</dbReference>
<keyword evidence="3" id="KW-1185">Reference proteome</keyword>